<evidence type="ECO:0000256" key="1">
    <source>
        <dbReference type="SAM" id="Phobius"/>
    </source>
</evidence>
<protein>
    <submittedName>
        <fullName evidence="3">Hypp2132 protein</fullName>
    </submittedName>
</protein>
<evidence type="ECO:0000313" key="4">
    <source>
        <dbReference type="Proteomes" id="UP000838412"/>
    </source>
</evidence>
<feature type="signal peptide" evidence="2">
    <location>
        <begin position="1"/>
        <end position="19"/>
    </location>
</feature>
<keyword evidence="4" id="KW-1185">Reference proteome</keyword>
<keyword evidence="1" id="KW-0472">Membrane</keyword>
<reference evidence="3" key="1">
    <citation type="submission" date="2022-01" db="EMBL/GenBank/DDBJ databases">
        <authorList>
            <person name="Braso-Vives M."/>
        </authorList>
    </citation>
    <scope>NUCLEOTIDE SEQUENCE</scope>
</reference>
<dbReference type="AlphaFoldDB" id="A0A8J9ZT37"/>
<evidence type="ECO:0000313" key="3">
    <source>
        <dbReference type="EMBL" id="CAH1259021.1"/>
    </source>
</evidence>
<keyword evidence="2" id="KW-0732">Signal</keyword>
<dbReference type="Proteomes" id="UP000838412">
    <property type="component" value="Chromosome 3"/>
</dbReference>
<proteinExistence type="predicted"/>
<evidence type="ECO:0000256" key="2">
    <source>
        <dbReference type="SAM" id="SignalP"/>
    </source>
</evidence>
<sequence length="73" mass="7158">MKNLRILLIAIVIVATVVSQCSCQSTAGGTNAPATTATAAPGVTGATTQSSGSAVIHASLGMFFAAALMALLH</sequence>
<keyword evidence="1" id="KW-1133">Transmembrane helix</keyword>
<gene>
    <name evidence="3" type="primary">Hypp2132</name>
    <name evidence="3" type="ORF">BLAG_LOCUS16417</name>
</gene>
<feature type="transmembrane region" description="Helical" evidence="1">
    <location>
        <begin position="54"/>
        <end position="72"/>
    </location>
</feature>
<organism evidence="3 4">
    <name type="scientific">Branchiostoma lanceolatum</name>
    <name type="common">Common lancelet</name>
    <name type="synonym">Amphioxus lanceolatum</name>
    <dbReference type="NCBI Taxonomy" id="7740"/>
    <lineage>
        <taxon>Eukaryota</taxon>
        <taxon>Metazoa</taxon>
        <taxon>Chordata</taxon>
        <taxon>Cephalochordata</taxon>
        <taxon>Leptocardii</taxon>
        <taxon>Amphioxiformes</taxon>
        <taxon>Branchiostomatidae</taxon>
        <taxon>Branchiostoma</taxon>
    </lineage>
</organism>
<keyword evidence="1" id="KW-0812">Transmembrane</keyword>
<feature type="chain" id="PRO_5035479693" evidence="2">
    <location>
        <begin position="20"/>
        <end position="73"/>
    </location>
</feature>
<accession>A0A8J9ZT37</accession>
<dbReference type="EMBL" id="OV696688">
    <property type="protein sequence ID" value="CAH1259021.1"/>
    <property type="molecule type" value="Genomic_DNA"/>
</dbReference>
<name>A0A8J9ZT37_BRALA</name>